<comment type="caution">
    <text evidence="2">The sequence shown here is derived from an EMBL/GenBank/DDBJ whole genome shotgun (WGS) entry which is preliminary data.</text>
</comment>
<gene>
    <name evidence="2" type="ORF">E2C01_042080</name>
</gene>
<evidence type="ECO:0000256" key="1">
    <source>
        <dbReference type="SAM" id="SignalP"/>
    </source>
</evidence>
<feature type="chain" id="PRO_5023144962" evidence="1">
    <location>
        <begin position="26"/>
        <end position="68"/>
    </location>
</feature>
<name>A0A5B7FP88_PORTR</name>
<feature type="signal peptide" evidence="1">
    <location>
        <begin position="1"/>
        <end position="25"/>
    </location>
</feature>
<protein>
    <submittedName>
        <fullName evidence="2">Uncharacterized protein</fullName>
    </submittedName>
</protein>
<reference evidence="2 3" key="1">
    <citation type="submission" date="2019-05" db="EMBL/GenBank/DDBJ databases">
        <title>Another draft genome of Portunus trituberculatus and its Hox gene families provides insights of decapod evolution.</title>
        <authorList>
            <person name="Jeong J.-H."/>
            <person name="Song I."/>
            <person name="Kim S."/>
            <person name="Choi T."/>
            <person name="Kim D."/>
            <person name="Ryu S."/>
            <person name="Kim W."/>
        </authorList>
    </citation>
    <scope>NUCLEOTIDE SEQUENCE [LARGE SCALE GENOMIC DNA]</scope>
    <source>
        <tissue evidence="2">Muscle</tissue>
    </source>
</reference>
<keyword evidence="1" id="KW-0732">Signal</keyword>
<dbReference type="EMBL" id="VSRR010008214">
    <property type="protein sequence ID" value="MPC48312.1"/>
    <property type="molecule type" value="Genomic_DNA"/>
</dbReference>
<evidence type="ECO:0000313" key="2">
    <source>
        <dbReference type="EMBL" id="MPC48312.1"/>
    </source>
</evidence>
<accession>A0A5B7FP88</accession>
<sequence>MEKWMPVPVLVLVLLAPGLLGGAQGLVAQCPRPGSNIPSYCSCSNANVTIRCDFQNQEVCVLYLSCFY</sequence>
<dbReference type="Proteomes" id="UP000324222">
    <property type="component" value="Unassembled WGS sequence"/>
</dbReference>
<proteinExistence type="predicted"/>
<organism evidence="2 3">
    <name type="scientific">Portunus trituberculatus</name>
    <name type="common">Swimming crab</name>
    <name type="synonym">Neptunus trituberculatus</name>
    <dbReference type="NCBI Taxonomy" id="210409"/>
    <lineage>
        <taxon>Eukaryota</taxon>
        <taxon>Metazoa</taxon>
        <taxon>Ecdysozoa</taxon>
        <taxon>Arthropoda</taxon>
        <taxon>Crustacea</taxon>
        <taxon>Multicrustacea</taxon>
        <taxon>Malacostraca</taxon>
        <taxon>Eumalacostraca</taxon>
        <taxon>Eucarida</taxon>
        <taxon>Decapoda</taxon>
        <taxon>Pleocyemata</taxon>
        <taxon>Brachyura</taxon>
        <taxon>Eubrachyura</taxon>
        <taxon>Portunoidea</taxon>
        <taxon>Portunidae</taxon>
        <taxon>Portuninae</taxon>
        <taxon>Portunus</taxon>
    </lineage>
</organism>
<evidence type="ECO:0000313" key="3">
    <source>
        <dbReference type="Proteomes" id="UP000324222"/>
    </source>
</evidence>
<keyword evidence="3" id="KW-1185">Reference proteome</keyword>
<dbReference type="AlphaFoldDB" id="A0A5B7FP88"/>